<dbReference type="InterPro" id="IPR003594">
    <property type="entry name" value="HATPase_dom"/>
</dbReference>
<evidence type="ECO:0000313" key="8">
    <source>
        <dbReference type="EMBL" id="WOD13484.1"/>
    </source>
</evidence>
<dbReference type="InterPro" id="IPR050980">
    <property type="entry name" value="2C_sensor_his_kinase"/>
</dbReference>
<organism evidence="8 9">
    <name type="scientific">Paraburkholderia kirstenboschensis</name>
    <dbReference type="NCBI Taxonomy" id="1245436"/>
    <lineage>
        <taxon>Bacteria</taxon>
        <taxon>Pseudomonadati</taxon>
        <taxon>Pseudomonadota</taxon>
        <taxon>Betaproteobacteria</taxon>
        <taxon>Burkholderiales</taxon>
        <taxon>Burkholderiaceae</taxon>
        <taxon>Paraburkholderia</taxon>
    </lineage>
</organism>
<reference evidence="8 9" key="1">
    <citation type="submission" date="2023-10" db="EMBL/GenBank/DDBJ databases">
        <title>Surface-active antibiotics is a multifunctional adaptation for post-fire microbes.</title>
        <authorList>
            <person name="Liu M.D."/>
            <person name="Du Y."/>
            <person name="Koupaei S.K."/>
            <person name="Kim N.R."/>
            <person name="Zhang W."/>
            <person name="Traxler M.F."/>
        </authorList>
    </citation>
    <scope>NUCLEOTIDE SEQUENCE [LARGE SCALE GENOMIC DNA]</scope>
    <source>
        <strain evidence="8 9">F3</strain>
    </source>
</reference>
<dbReference type="EMBL" id="CP136511">
    <property type="protein sequence ID" value="WOD13484.1"/>
    <property type="molecule type" value="Genomic_DNA"/>
</dbReference>
<keyword evidence="6 8" id="KW-0067">ATP-binding</keyword>
<dbReference type="InterPro" id="IPR036890">
    <property type="entry name" value="HATPase_C_sf"/>
</dbReference>
<keyword evidence="9" id="KW-1185">Reference proteome</keyword>
<dbReference type="EC" id="2.7.13.3" evidence="2"/>
<dbReference type="Proteomes" id="UP001302652">
    <property type="component" value="Chromosome 3"/>
</dbReference>
<dbReference type="PANTHER" id="PTHR44936">
    <property type="entry name" value="SENSOR PROTEIN CREC"/>
    <property type="match status" value="1"/>
</dbReference>
<dbReference type="InterPro" id="IPR005467">
    <property type="entry name" value="His_kinase_dom"/>
</dbReference>
<gene>
    <name evidence="8" type="ORF">RW095_05585</name>
</gene>
<evidence type="ECO:0000256" key="6">
    <source>
        <dbReference type="ARBA" id="ARBA00022840"/>
    </source>
</evidence>
<keyword evidence="4" id="KW-0547">Nucleotide-binding</keyword>
<dbReference type="PROSITE" id="PS50109">
    <property type="entry name" value="HIS_KIN"/>
    <property type="match status" value="1"/>
</dbReference>
<protein>
    <recommendedName>
        <fullName evidence="2">histidine kinase</fullName>
        <ecNumber evidence="2">2.7.13.3</ecNumber>
    </recommendedName>
</protein>
<evidence type="ECO:0000313" key="9">
    <source>
        <dbReference type="Proteomes" id="UP001302652"/>
    </source>
</evidence>
<evidence type="ECO:0000259" key="7">
    <source>
        <dbReference type="PROSITE" id="PS50109"/>
    </source>
</evidence>
<keyword evidence="3" id="KW-0808">Transferase</keyword>
<keyword evidence="5" id="KW-0418">Kinase</keyword>
<dbReference type="PANTHER" id="PTHR44936:SF10">
    <property type="entry name" value="SENSOR PROTEIN RSTB"/>
    <property type="match status" value="1"/>
</dbReference>
<dbReference type="RefSeq" id="WP_317015010.1">
    <property type="nucleotide sequence ID" value="NZ_CP136511.1"/>
</dbReference>
<evidence type="ECO:0000256" key="3">
    <source>
        <dbReference type="ARBA" id="ARBA00022679"/>
    </source>
</evidence>
<name>A0ABZ0EAE8_9BURK</name>
<dbReference type="GO" id="GO:0005524">
    <property type="term" value="F:ATP binding"/>
    <property type="evidence" value="ECO:0007669"/>
    <property type="project" value="UniProtKB-KW"/>
</dbReference>
<evidence type="ECO:0000256" key="2">
    <source>
        <dbReference type="ARBA" id="ARBA00012438"/>
    </source>
</evidence>
<dbReference type="SUPFAM" id="SSF55874">
    <property type="entry name" value="ATPase domain of HSP90 chaperone/DNA topoisomerase II/histidine kinase"/>
    <property type="match status" value="1"/>
</dbReference>
<sequence>MLCFTAAENAGRTPKILITARSLDDPSVLLEVIDNGPGIVGDDSIFDAFVTTKNKGMGIGLAVSRSIIEAHEGRLTAVNNERHGATFSVVLPISPDQISGHDACPE</sequence>
<feature type="domain" description="Histidine kinase" evidence="7">
    <location>
        <begin position="1"/>
        <end position="95"/>
    </location>
</feature>
<evidence type="ECO:0000256" key="5">
    <source>
        <dbReference type="ARBA" id="ARBA00022777"/>
    </source>
</evidence>
<proteinExistence type="predicted"/>
<evidence type="ECO:0000256" key="4">
    <source>
        <dbReference type="ARBA" id="ARBA00022741"/>
    </source>
</evidence>
<comment type="catalytic activity">
    <reaction evidence="1">
        <text>ATP + protein L-histidine = ADP + protein N-phospho-L-histidine.</text>
        <dbReference type="EC" id="2.7.13.3"/>
    </reaction>
</comment>
<dbReference type="Pfam" id="PF02518">
    <property type="entry name" value="HATPase_c"/>
    <property type="match status" value="1"/>
</dbReference>
<dbReference type="Gene3D" id="3.30.565.10">
    <property type="entry name" value="Histidine kinase-like ATPase, C-terminal domain"/>
    <property type="match status" value="1"/>
</dbReference>
<evidence type="ECO:0000256" key="1">
    <source>
        <dbReference type="ARBA" id="ARBA00000085"/>
    </source>
</evidence>
<dbReference type="InterPro" id="IPR004358">
    <property type="entry name" value="Sig_transdc_His_kin-like_C"/>
</dbReference>
<dbReference type="SMART" id="SM00387">
    <property type="entry name" value="HATPase_c"/>
    <property type="match status" value="1"/>
</dbReference>
<accession>A0ABZ0EAE8</accession>
<dbReference type="PRINTS" id="PR00344">
    <property type="entry name" value="BCTRLSENSOR"/>
</dbReference>